<sequence length="161" mass="17687">LACWKCRPGAPGAARRRAASYCRAQTVDNKNNNNNKSSCGRQLPQGVADELQQLLNLGESPSQNEVFEIIRVELDHWNAYPRRATVVLISLARHQLPDTARSVLAVMLARSVETNLFHHNAVITAFEKGGQWQPALSLLSSMPDVRVIPNEISCNAAISAC</sequence>
<evidence type="ECO:0000313" key="4">
    <source>
        <dbReference type="EMBL" id="CAE8646813.1"/>
    </source>
</evidence>
<dbReference type="Pfam" id="PF23276">
    <property type="entry name" value="TPR_24"/>
    <property type="match status" value="1"/>
</dbReference>
<dbReference type="Gene3D" id="1.25.40.10">
    <property type="entry name" value="Tetratricopeptide repeat domain"/>
    <property type="match status" value="1"/>
</dbReference>
<evidence type="ECO:0000256" key="2">
    <source>
        <dbReference type="PROSITE-ProRule" id="PRU00708"/>
    </source>
</evidence>
<feature type="non-terminal residue" evidence="4">
    <location>
        <position position="161"/>
    </location>
</feature>
<keyword evidence="1" id="KW-0677">Repeat</keyword>
<dbReference type="AlphaFoldDB" id="A0A813I6X2"/>
<organism evidence="4 5">
    <name type="scientific">Polarella glacialis</name>
    <name type="common">Dinoflagellate</name>
    <dbReference type="NCBI Taxonomy" id="89957"/>
    <lineage>
        <taxon>Eukaryota</taxon>
        <taxon>Sar</taxon>
        <taxon>Alveolata</taxon>
        <taxon>Dinophyceae</taxon>
        <taxon>Suessiales</taxon>
        <taxon>Suessiaceae</taxon>
        <taxon>Polarella</taxon>
    </lineage>
</organism>
<dbReference type="Proteomes" id="UP000626109">
    <property type="component" value="Unassembled WGS sequence"/>
</dbReference>
<name>A0A813I6X2_POLGL</name>
<evidence type="ECO:0000256" key="1">
    <source>
        <dbReference type="ARBA" id="ARBA00022737"/>
    </source>
</evidence>
<dbReference type="InterPro" id="IPR057027">
    <property type="entry name" value="TPR_mt"/>
</dbReference>
<feature type="domain" description="Pentatricopeptide repeat-containing protein-mitochondrial" evidence="3">
    <location>
        <begin position="87"/>
        <end position="153"/>
    </location>
</feature>
<gene>
    <name evidence="4" type="ORF">PGLA2088_LOCUS5135</name>
</gene>
<feature type="repeat" description="PPR" evidence="2">
    <location>
        <begin position="115"/>
        <end position="149"/>
    </location>
</feature>
<feature type="non-terminal residue" evidence="4">
    <location>
        <position position="1"/>
    </location>
</feature>
<dbReference type="InterPro" id="IPR011990">
    <property type="entry name" value="TPR-like_helical_dom_sf"/>
</dbReference>
<protein>
    <recommendedName>
        <fullName evidence="3">Pentatricopeptide repeat-containing protein-mitochondrial domain-containing protein</fullName>
    </recommendedName>
</protein>
<proteinExistence type="predicted"/>
<evidence type="ECO:0000313" key="5">
    <source>
        <dbReference type="Proteomes" id="UP000626109"/>
    </source>
</evidence>
<comment type="caution">
    <text evidence="4">The sequence shown here is derived from an EMBL/GenBank/DDBJ whole genome shotgun (WGS) entry which is preliminary data.</text>
</comment>
<reference evidence="4" key="1">
    <citation type="submission" date="2021-02" db="EMBL/GenBank/DDBJ databases">
        <authorList>
            <person name="Dougan E. K."/>
            <person name="Rhodes N."/>
            <person name="Thang M."/>
            <person name="Chan C."/>
        </authorList>
    </citation>
    <scope>NUCLEOTIDE SEQUENCE</scope>
</reference>
<dbReference type="EMBL" id="CAJNNW010004848">
    <property type="protein sequence ID" value="CAE8646813.1"/>
    <property type="molecule type" value="Genomic_DNA"/>
</dbReference>
<accession>A0A813I6X2</accession>
<dbReference type="InterPro" id="IPR002885">
    <property type="entry name" value="PPR_rpt"/>
</dbReference>
<dbReference type="PROSITE" id="PS51375">
    <property type="entry name" value="PPR"/>
    <property type="match status" value="1"/>
</dbReference>
<evidence type="ECO:0000259" key="3">
    <source>
        <dbReference type="Pfam" id="PF23276"/>
    </source>
</evidence>